<keyword evidence="3" id="KW-1185">Reference proteome</keyword>
<organism evidence="2 3">
    <name type="scientific">Xanthomonas cannabis</name>
    <dbReference type="NCBI Taxonomy" id="1885674"/>
    <lineage>
        <taxon>Bacteria</taxon>
        <taxon>Pseudomonadati</taxon>
        <taxon>Pseudomonadota</taxon>
        <taxon>Gammaproteobacteria</taxon>
        <taxon>Lysobacterales</taxon>
        <taxon>Lysobacteraceae</taxon>
        <taxon>Xanthomonas</taxon>
    </lineage>
</organism>
<sequence>MKVFISSLITGMEAERSAVKRAVTTLRHEAVMAEDFPAQPNSPQVACLTGLRQSDLVILILGGRYGTKQASGLSATHEEVREALGNKSLMVFMKSGQELEDDQQALVNELGSWEDGWLRAHFESTQELSEKVTQAIHDHDLATAVGPFNPEGLLTRALSLFSDDRSHRTSGNALEVALALGPEQSVLRPAQIDAATLGEQIKQQAMFANPRILSSEQGARASVQGDTLVLLQERQGQADASIKLWPTGDLLLRLPIPPAPGGMGSMVLLEEEVKARLTASLTFSQWLLLHIDPTQRLTHFVVAVRIVGNEGATWRTNAEHQQSPQAMSVSMRWGKQPSPVTLRPAHHQRAALRVQLANIVEDLLVLLGREWSAETGHT</sequence>
<reference evidence="2 3" key="1">
    <citation type="submission" date="2020-08" db="EMBL/GenBank/DDBJ databases">
        <title>Studying the diversity of plant-associated saprophytic bacteria and their role in host health and plant-pathogen interactions.</title>
        <authorList>
            <person name="Potnis N."/>
        </authorList>
    </citation>
    <scope>NUCLEOTIDE SEQUENCE [LARGE SCALE GENOMIC DNA]</scope>
    <source>
        <strain evidence="2 3">F16</strain>
    </source>
</reference>
<dbReference type="InterPro" id="IPR025139">
    <property type="entry name" value="DUF4062"/>
</dbReference>
<evidence type="ECO:0000313" key="2">
    <source>
        <dbReference type="EMBL" id="MBB4594844.1"/>
    </source>
</evidence>
<proteinExistence type="predicted"/>
<protein>
    <recommendedName>
        <fullName evidence="1">DUF4062 domain-containing protein</fullName>
    </recommendedName>
</protein>
<evidence type="ECO:0000259" key="1">
    <source>
        <dbReference type="Pfam" id="PF13271"/>
    </source>
</evidence>
<dbReference type="RefSeq" id="WP_184442102.1">
    <property type="nucleotide sequence ID" value="NZ_JACHNS010000008.1"/>
</dbReference>
<accession>A0ABR6JPT8</accession>
<feature type="domain" description="DUF4062" evidence="1">
    <location>
        <begin position="2"/>
        <end position="83"/>
    </location>
</feature>
<dbReference type="Pfam" id="PF13271">
    <property type="entry name" value="DUF4062"/>
    <property type="match status" value="1"/>
</dbReference>
<evidence type="ECO:0000313" key="3">
    <source>
        <dbReference type="Proteomes" id="UP000554726"/>
    </source>
</evidence>
<comment type="caution">
    <text evidence="2">The sequence shown here is derived from an EMBL/GenBank/DDBJ whole genome shotgun (WGS) entry which is preliminary data.</text>
</comment>
<dbReference type="EMBL" id="JACHNS010000008">
    <property type="protein sequence ID" value="MBB4594844.1"/>
    <property type="molecule type" value="Genomic_DNA"/>
</dbReference>
<dbReference type="Proteomes" id="UP000554726">
    <property type="component" value="Unassembled WGS sequence"/>
</dbReference>
<gene>
    <name evidence="2" type="ORF">FHR60_003549</name>
</gene>
<name>A0ABR6JPT8_9XANT</name>